<dbReference type="InterPro" id="IPR021842">
    <property type="entry name" value="DUF3435"/>
</dbReference>
<dbReference type="Pfam" id="PF11917">
    <property type="entry name" value="DUF3435"/>
    <property type="match status" value="1"/>
</dbReference>
<feature type="region of interest" description="Disordered" evidence="1">
    <location>
        <begin position="488"/>
        <end position="507"/>
    </location>
</feature>
<protein>
    <submittedName>
        <fullName evidence="2">Uncharacterized protein</fullName>
    </submittedName>
</protein>
<proteinExistence type="predicted"/>
<gene>
    <name evidence="2" type="ORF">RAG0_03112</name>
</gene>
<dbReference type="PANTHER" id="PTHR37535:SF3">
    <property type="entry name" value="FLUG DOMAIN-CONTAINING PROTEIN"/>
    <property type="match status" value="1"/>
</dbReference>
<accession>A0A1E1K7D2</accession>
<evidence type="ECO:0000313" key="3">
    <source>
        <dbReference type="Proteomes" id="UP000178912"/>
    </source>
</evidence>
<dbReference type="OrthoDB" id="3533284at2759"/>
<organism evidence="2 3">
    <name type="scientific">Rhynchosporium agropyri</name>
    <dbReference type="NCBI Taxonomy" id="914238"/>
    <lineage>
        <taxon>Eukaryota</taxon>
        <taxon>Fungi</taxon>
        <taxon>Dikarya</taxon>
        <taxon>Ascomycota</taxon>
        <taxon>Pezizomycotina</taxon>
        <taxon>Leotiomycetes</taxon>
        <taxon>Helotiales</taxon>
        <taxon>Ploettnerulaceae</taxon>
        <taxon>Rhynchosporium</taxon>
    </lineage>
</organism>
<dbReference type="Proteomes" id="UP000178912">
    <property type="component" value="Unassembled WGS sequence"/>
</dbReference>
<evidence type="ECO:0000256" key="1">
    <source>
        <dbReference type="SAM" id="MobiDB-lite"/>
    </source>
</evidence>
<sequence length="852" mass="94739">MPRTQRTTGSKEKKLNDRIAKLAEDAQRKDGTSIKDTDLQTYVNLLATATARFKDFIRLVGPDDPRVHVKDPERYFDVDAQHLSLGLVKLFTIYLARTSAGRLDDRIISSTVRGYISHTLCAIYRSSGGRKQLDAVDMSQVHAYINQLQCEGELSSRIRVKPVATKNDLDILIAIISSDAYAFRLTGVRPILILALYINLYVDACGRGSDPAWGGPTVVEQPNHCLCWDHCEFYVVCLGDGDRVITANITLEYQKGQRASGEKMIVTLRLLPTAMAMQDSLRLLLTLAIIDGVFGVRVTWADLLAVDPAGFQHNATPYSLRRAYANVLYANVSAEDRKFLMGHKTNSDIYSHYHSAVSMVNVQEIFQHVRASCTGEMHGLSLNRVKDMPQNISEEGWQKVQQDPEVVKEAREITQTTSELRGLYGSVSAAVRACDIRIEELLEETARLKNRRRALYGIIYREEYRMVFVGRSPQQPAELHISGDDDQENTFIQEPQDTPGGQDVLPRDDGDVMDAVRSSSYPKASAEESIHAYYYPEPPSISVADTTQDDASGWILQVAREEEAVLSLDDRDIIDTVDSCGDGHDEPTGDQVPWMADVNDLNPSGQPNMSASLDLLEEPASIRSHGINDGKATPKNMSISRFRDAASSGGYTDAALSDLIVEIFSALHRSGNFIPGDEPLLGTYTCRFSGIDLSTRSHAAEVAHSAQAKLLKQAAMDAFEQHFQPIDSPGSFYTQGPLQKTNPKLCGFNSFKTCRDQTRHVFQHTLVMHKKNHAVGNIPHGEWHCYFNGCAISKPPTTSTAKVTLPTSSTSVSEKGYLCHVYHKHRLSPLSTTSVSWCGICEQFLEWEQLWI</sequence>
<name>A0A1E1K7D2_9HELO</name>
<dbReference type="EMBL" id="FJUX01000012">
    <property type="protein sequence ID" value="CZS92504.1"/>
    <property type="molecule type" value="Genomic_DNA"/>
</dbReference>
<dbReference type="PANTHER" id="PTHR37535">
    <property type="entry name" value="FLUG DOMAIN PROTEIN"/>
    <property type="match status" value="1"/>
</dbReference>
<evidence type="ECO:0000313" key="2">
    <source>
        <dbReference type="EMBL" id="CZS92504.1"/>
    </source>
</evidence>
<reference evidence="3" key="1">
    <citation type="submission" date="2016-03" db="EMBL/GenBank/DDBJ databases">
        <authorList>
            <person name="Guldener U."/>
        </authorList>
    </citation>
    <scope>NUCLEOTIDE SEQUENCE [LARGE SCALE GENOMIC DNA]</scope>
    <source>
        <strain evidence="3">04CH-RAC-A.6.1</strain>
    </source>
</reference>
<dbReference type="AlphaFoldDB" id="A0A1E1K7D2"/>
<keyword evidence="3" id="KW-1185">Reference proteome</keyword>